<evidence type="ECO:0000256" key="1">
    <source>
        <dbReference type="ARBA" id="ARBA00007689"/>
    </source>
</evidence>
<proteinExistence type="inferred from homology"/>
<protein>
    <submittedName>
        <fullName evidence="3">YciI family protein</fullName>
    </submittedName>
</protein>
<dbReference type="AlphaFoldDB" id="A0AAJ5X4V4"/>
<reference evidence="3" key="1">
    <citation type="submission" date="2023-03" db="EMBL/GenBank/DDBJ databases">
        <title>Andean soil-derived lignocellulolytic bacterial consortium as a source of novel taxa and putative plastic-active enzymes.</title>
        <authorList>
            <person name="Diaz-Garcia L."/>
            <person name="Chuvochina M."/>
            <person name="Feuerriegel G."/>
            <person name="Bunk B."/>
            <person name="Sproer C."/>
            <person name="Streit W.R."/>
            <person name="Rodriguez L.M."/>
            <person name="Overmann J."/>
            <person name="Jimenez D.J."/>
        </authorList>
    </citation>
    <scope>NUCLEOTIDE SEQUENCE</scope>
    <source>
        <strain evidence="3">MAG 26</strain>
    </source>
</reference>
<dbReference type="Pfam" id="PF03795">
    <property type="entry name" value="YCII"/>
    <property type="match status" value="1"/>
</dbReference>
<dbReference type="EMBL" id="CP119316">
    <property type="protein sequence ID" value="WEK46513.1"/>
    <property type="molecule type" value="Genomic_DNA"/>
</dbReference>
<dbReference type="Gene3D" id="3.30.70.1060">
    <property type="entry name" value="Dimeric alpha+beta barrel"/>
    <property type="match status" value="1"/>
</dbReference>
<dbReference type="KEGG" id="acob:P0Y56_16125"/>
<evidence type="ECO:0000313" key="4">
    <source>
        <dbReference type="Proteomes" id="UP001218362"/>
    </source>
</evidence>
<accession>A0AAJ5X4V4</accession>
<dbReference type="InterPro" id="IPR011008">
    <property type="entry name" value="Dimeric_a/b-barrel"/>
</dbReference>
<organism evidence="3 4">
    <name type="scientific">Candidatus Andeanibacterium colombiense</name>
    <dbReference type="NCBI Taxonomy" id="3121345"/>
    <lineage>
        <taxon>Bacteria</taxon>
        <taxon>Pseudomonadati</taxon>
        <taxon>Pseudomonadota</taxon>
        <taxon>Alphaproteobacteria</taxon>
        <taxon>Sphingomonadales</taxon>
        <taxon>Sphingomonadaceae</taxon>
        <taxon>Candidatus Andeanibacterium</taxon>
    </lineage>
</organism>
<dbReference type="SUPFAM" id="SSF54909">
    <property type="entry name" value="Dimeric alpha+beta barrel"/>
    <property type="match status" value="1"/>
</dbReference>
<gene>
    <name evidence="3" type="ORF">P0Y56_16125</name>
</gene>
<evidence type="ECO:0000313" key="3">
    <source>
        <dbReference type="EMBL" id="WEK46513.1"/>
    </source>
</evidence>
<feature type="domain" description="YCII-related" evidence="2">
    <location>
        <begin position="1"/>
        <end position="85"/>
    </location>
</feature>
<dbReference type="InterPro" id="IPR005545">
    <property type="entry name" value="YCII"/>
</dbReference>
<name>A0AAJ5X4V4_9SPHN</name>
<comment type="similarity">
    <text evidence="1">Belongs to the YciI family.</text>
</comment>
<dbReference type="Proteomes" id="UP001218362">
    <property type="component" value="Chromosome"/>
</dbReference>
<sequence length="97" mass="10347">MAHFLVEYAELGHATARDEKRGEHIAYRKGLGSAMALAGPLLDDGNKAIGSVVILEADDEAAAEKLALADPYIAADVLELVSVRRYRIAAMKPPESA</sequence>
<evidence type="ECO:0000259" key="2">
    <source>
        <dbReference type="Pfam" id="PF03795"/>
    </source>
</evidence>